<name>A0A517WMW3_9PLAN</name>
<sequence length="67" mass="7865">MRLKNQRTRGQETGSSDNTTPFTQPLIQSVRLRMYTILRLRVDYSAKPLKIPAETADLPHHWVYYFG</sequence>
<dbReference type="AlphaFoldDB" id="A0A517WMW3"/>
<accession>A0A517WMW3</accession>
<reference evidence="2 3" key="1">
    <citation type="submission" date="2019-02" db="EMBL/GenBank/DDBJ databases">
        <title>Deep-cultivation of Planctomycetes and their phenomic and genomic characterization uncovers novel biology.</title>
        <authorList>
            <person name="Wiegand S."/>
            <person name="Jogler M."/>
            <person name="Boedeker C."/>
            <person name="Pinto D."/>
            <person name="Vollmers J."/>
            <person name="Rivas-Marin E."/>
            <person name="Kohn T."/>
            <person name="Peeters S.H."/>
            <person name="Heuer A."/>
            <person name="Rast P."/>
            <person name="Oberbeckmann S."/>
            <person name="Bunk B."/>
            <person name="Jeske O."/>
            <person name="Meyerdierks A."/>
            <person name="Storesund J.E."/>
            <person name="Kallscheuer N."/>
            <person name="Luecker S."/>
            <person name="Lage O.M."/>
            <person name="Pohl T."/>
            <person name="Merkel B.J."/>
            <person name="Hornburger P."/>
            <person name="Mueller R.-W."/>
            <person name="Bruemmer F."/>
            <person name="Labrenz M."/>
            <person name="Spormann A.M."/>
            <person name="Op den Camp H."/>
            <person name="Overmann J."/>
            <person name="Amann R."/>
            <person name="Jetten M.S.M."/>
            <person name="Mascher T."/>
            <person name="Medema M.H."/>
            <person name="Devos D.P."/>
            <person name="Kaster A.-K."/>
            <person name="Ovreas L."/>
            <person name="Rohde M."/>
            <person name="Galperin M.Y."/>
            <person name="Jogler C."/>
        </authorList>
    </citation>
    <scope>NUCLEOTIDE SEQUENCE [LARGE SCALE GENOMIC DNA]</scope>
    <source>
        <strain evidence="2 3">V6</strain>
    </source>
</reference>
<dbReference type="Proteomes" id="UP000320722">
    <property type="component" value="Chromosome"/>
</dbReference>
<feature type="region of interest" description="Disordered" evidence="1">
    <location>
        <begin position="1"/>
        <end position="22"/>
    </location>
</feature>
<evidence type="ECO:0000256" key="1">
    <source>
        <dbReference type="SAM" id="MobiDB-lite"/>
    </source>
</evidence>
<evidence type="ECO:0000313" key="3">
    <source>
        <dbReference type="Proteomes" id="UP000320722"/>
    </source>
</evidence>
<feature type="compositionally biased region" description="Polar residues" evidence="1">
    <location>
        <begin position="11"/>
        <end position="22"/>
    </location>
</feature>
<evidence type="ECO:0000313" key="2">
    <source>
        <dbReference type="EMBL" id="QDU06599.1"/>
    </source>
</evidence>
<gene>
    <name evidence="2" type="ORF">V6x_63530</name>
</gene>
<dbReference type="EMBL" id="CP036347">
    <property type="protein sequence ID" value="QDU06599.1"/>
    <property type="molecule type" value="Genomic_DNA"/>
</dbReference>
<proteinExistence type="predicted"/>
<protein>
    <submittedName>
        <fullName evidence="2">Uncharacterized protein</fullName>
    </submittedName>
</protein>
<organism evidence="2 3">
    <name type="scientific">Gimesia chilikensis</name>
    <dbReference type="NCBI Taxonomy" id="2605989"/>
    <lineage>
        <taxon>Bacteria</taxon>
        <taxon>Pseudomonadati</taxon>
        <taxon>Planctomycetota</taxon>
        <taxon>Planctomycetia</taxon>
        <taxon>Planctomycetales</taxon>
        <taxon>Planctomycetaceae</taxon>
        <taxon>Gimesia</taxon>
    </lineage>
</organism>